<dbReference type="Proteomes" id="UP000029614">
    <property type="component" value="Unassembled WGS sequence"/>
</dbReference>
<evidence type="ECO:0000313" key="2">
    <source>
        <dbReference type="Proteomes" id="UP000029614"/>
    </source>
</evidence>
<keyword evidence="2" id="KW-1185">Reference proteome</keyword>
<dbReference type="Gene3D" id="1.25.10.90">
    <property type="match status" value="1"/>
</dbReference>
<name>A0A096AXK5_9BACT</name>
<dbReference type="InterPro" id="IPR016024">
    <property type="entry name" value="ARM-type_fold"/>
</dbReference>
<sequence length="205" mass="24072">MNVDIQNKIKQIKQSLRFRMNGITSQSMREKGILYKLNWGVPLTELKEIAKEYDKDYELAIELWKEDIRECMILATLIMPHECMEEDIIEVWMERVHTQELAEILAFNLLQYTNKALHLAFRWIASGKQMYEICGYNLLSGLFNRCIKIENREINEYLDQVNSSLQDNNIIIKHAAYNSLMKFCNINNDFEAMAKRTVGILSAKP</sequence>
<dbReference type="InterPro" id="IPR014825">
    <property type="entry name" value="DNA_alkylation"/>
</dbReference>
<proteinExistence type="predicted"/>
<dbReference type="EMBL" id="JRNU01000038">
    <property type="protein sequence ID" value="KGF51446.1"/>
    <property type="molecule type" value="Genomic_DNA"/>
</dbReference>
<dbReference type="AlphaFoldDB" id="A0A096AXK5"/>
<protein>
    <submittedName>
        <fullName evidence="1">Peptidase</fullName>
    </submittedName>
</protein>
<dbReference type="Pfam" id="PF08713">
    <property type="entry name" value="DNA_alkylation"/>
    <property type="match status" value="1"/>
</dbReference>
<dbReference type="PANTHER" id="PTHR41291">
    <property type="entry name" value="DNA ALKYLATION REPAIR PROTEIN"/>
    <property type="match status" value="1"/>
</dbReference>
<gene>
    <name evidence="1" type="ORF">HMPREF9302_07550</name>
</gene>
<organism evidence="1 2">
    <name type="scientific">Prevotella amnii DNF00058</name>
    <dbReference type="NCBI Taxonomy" id="1401066"/>
    <lineage>
        <taxon>Bacteria</taxon>
        <taxon>Pseudomonadati</taxon>
        <taxon>Bacteroidota</taxon>
        <taxon>Bacteroidia</taxon>
        <taxon>Bacteroidales</taxon>
        <taxon>Prevotellaceae</taxon>
        <taxon>Prevotella</taxon>
    </lineage>
</organism>
<dbReference type="PANTHER" id="PTHR41291:SF1">
    <property type="entry name" value="DNA ALKYLATION REPAIR PROTEIN"/>
    <property type="match status" value="1"/>
</dbReference>
<accession>A0A096AXK5</accession>
<comment type="caution">
    <text evidence="1">The sequence shown here is derived from an EMBL/GenBank/DDBJ whole genome shotgun (WGS) entry which is preliminary data.</text>
</comment>
<dbReference type="SUPFAM" id="SSF48371">
    <property type="entry name" value="ARM repeat"/>
    <property type="match status" value="1"/>
</dbReference>
<evidence type="ECO:0000313" key="1">
    <source>
        <dbReference type="EMBL" id="KGF51446.1"/>
    </source>
</evidence>
<dbReference type="RefSeq" id="WP_036856236.1">
    <property type="nucleotide sequence ID" value="NZ_JRNU01000038.1"/>
</dbReference>
<reference evidence="1 2" key="1">
    <citation type="submission" date="2014-07" db="EMBL/GenBank/DDBJ databases">
        <authorList>
            <person name="McCorrison J."/>
            <person name="Sanka R."/>
            <person name="Torralba M."/>
            <person name="Gillis M."/>
            <person name="Haft D.H."/>
            <person name="Methe B."/>
            <person name="Sutton G."/>
            <person name="Nelson K.E."/>
        </authorList>
    </citation>
    <scope>NUCLEOTIDE SEQUENCE [LARGE SCALE GENOMIC DNA]</scope>
    <source>
        <strain evidence="1 2">DNF00058</strain>
    </source>
</reference>
<dbReference type="OrthoDB" id="1122333at2"/>